<comment type="catalytic activity">
    <reaction evidence="7">
        <text>(S)-malate + NAD(+) = pyruvate + CO2 + NADH</text>
        <dbReference type="Rhea" id="RHEA:12653"/>
        <dbReference type="ChEBI" id="CHEBI:15361"/>
        <dbReference type="ChEBI" id="CHEBI:15589"/>
        <dbReference type="ChEBI" id="CHEBI:16526"/>
        <dbReference type="ChEBI" id="CHEBI:57540"/>
        <dbReference type="ChEBI" id="CHEBI:57945"/>
        <dbReference type="EC" id="1.1.1.38"/>
    </reaction>
</comment>
<keyword evidence="4 11" id="KW-0560">Oxidoreductase</keyword>
<feature type="compositionally biased region" description="Basic residues" evidence="12">
    <location>
        <begin position="1"/>
        <end position="17"/>
    </location>
</feature>
<dbReference type="PIRSF" id="PIRSF000106">
    <property type="entry name" value="ME"/>
    <property type="match status" value="1"/>
</dbReference>
<comment type="cofactor">
    <cofactor evidence="1">
        <name>Mn(2+)</name>
        <dbReference type="ChEBI" id="CHEBI:29035"/>
    </cofactor>
</comment>
<dbReference type="GeneID" id="18759772"/>
<dbReference type="HOGENOM" id="CLU_011405_5_2_1"/>
<evidence type="ECO:0000313" key="15">
    <source>
        <dbReference type="EMBL" id="EKD18065.1"/>
    </source>
</evidence>
<evidence type="ECO:0000256" key="8">
    <source>
        <dbReference type="PIRSR" id="PIRSR000106-1"/>
    </source>
</evidence>
<evidence type="ECO:0000256" key="9">
    <source>
        <dbReference type="PIRSR" id="PIRSR000106-2"/>
    </source>
</evidence>
<dbReference type="GO" id="GO:0005829">
    <property type="term" value="C:cytosol"/>
    <property type="evidence" value="ECO:0007669"/>
    <property type="project" value="TreeGrafter"/>
</dbReference>
<dbReference type="FunFam" id="3.40.50.10380:FF:000001">
    <property type="entry name" value="NAD-dependent malic enzyme"/>
    <property type="match status" value="1"/>
</dbReference>
<dbReference type="GO" id="GO:0004471">
    <property type="term" value="F:malate dehydrogenase (decarboxylating) (NAD+) activity"/>
    <property type="evidence" value="ECO:0007669"/>
    <property type="project" value="TreeGrafter"/>
</dbReference>
<organism evidence="15 16">
    <name type="scientific">Marssonina brunnea f. sp. multigermtubi (strain MB_m1)</name>
    <name type="common">Marssonina leaf spot fungus</name>
    <dbReference type="NCBI Taxonomy" id="1072389"/>
    <lineage>
        <taxon>Eukaryota</taxon>
        <taxon>Fungi</taxon>
        <taxon>Dikarya</taxon>
        <taxon>Ascomycota</taxon>
        <taxon>Pezizomycotina</taxon>
        <taxon>Leotiomycetes</taxon>
        <taxon>Helotiales</taxon>
        <taxon>Drepanopezizaceae</taxon>
        <taxon>Drepanopeziza</taxon>
    </lineage>
</organism>
<dbReference type="PANTHER" id="PTHR23406">
    <property type="entry name" value="MALIC ENZYME-RELATED"/>
    <property type="match status" value="1"/>
</dbReference>
<reference evidence="15 16" key="1">
    <citation type="journal article" date="2012" name="BMC Genomics">
        <title>Sequencing the genome of Marssonina brunnea reveals fungus-poplar co-evolution.</title>
        <authorList>
            <person name="Zhu S."/>
            <person name="Cao Y.-Z."/>
            <person name="Jiang C."/>
            <person name="Tan B.-Y."/>
            <person name="Wang Z."/>
            <person name="Feng S."/>
            <person name="Zhang L."/>
            <person name="Su X.-H."/>
            <person name="Brejova B."/>
            <person name="Vinar T."/>
            <person name="Xu M."/>
            <person name="Wang M.-X."/>
            <person name="Zhang S.-G."/>
            <person name="Huang M.-R."/>
            <person name="Wu R."/>
            <person name="Zhou Y."/>
        </authorList>
    </citation>
    <scope>NUCLEOTIDE SEQUENCE [LARGE SCALE GENOMIC DNA]</scope>
    <source>
        <strain evidence="15 16">MB_m1</strain>
    </source>
</reference>
<feature type="domain" description="Malic enzyme N-terminal" evidence="14">
    <location>
        <begin position="99"/>
        <end position="280"/>
    </location>
</feature>
<evidence type="ECO:0000313" key="16">
    <source>
        <dbReference type="Proteomes" id="UP000006753"/>
    </source>
</evidence>
<feature type="active site" description="Proton donor" evidence="8">
    <location>
        <position position="122"/>
    </location>
</feature>
<feature type="binding site" evidence="10">
    <location>
        <position position="266"/>
    </location>
    <ligand>
        <name>a divalent metal cation</name>
        <dbReference type="ChEBI" id="CHEBI:60240"/>
    </ligand>
</feature>
<dbReference type="OrthoDB" id="5365701at2759"/>
<dbReference type="SMART" id="SM00919">
    <property type="entry name" value="Malic_M"/>
    <property type="match status" value="1"/>
</dbReference>
<feature type="domain" description="Malic enzyme NAD-binding" evidence="13">
    <location>
        <begin position="290"/>
        <end position="548"/>
    </location>
</feature>
<evidence type="ECO:0000256" key="4">
    <source>
        <dbReference type="ARBA" id="ARBA00023002"/>
    </source>
</evidence>
<dbReference type="Pfam" id="PF03949">
    <property type="entry name" value="Malic_M"/>
    <property type="match status" value="1"/>
</dbReference>
<feature type="binding site" evidence="10">
    <location>
        <position position="289"/>
    </location>
    <ligand>
        <name>a divalent metal cation</name>
        <dbReference type="ChEBI" id="CHEBI:60240"/>
    </ligand>
</feature>
<evidence type="ECO:0000256" key="2">
    <source>
        <dbReference type="ARBA" id="ARBA00008785"/>
    </source>
</evidence>
<evidence type="ECO:0000256" key="6">
    <source>
        <dbReference type="ARBA" id="ARBA00050168"/>
    </source>
</evidence>
<dbReference type="GO" id="GO:0051287">
    <property type="term" value="F:NAD binding"/>
    <property type="evidence" value="ECO:0007669"/>
    <property type="project" value="InterPro"/>
</dbReference>
<gene>
    <name evidence="15" type="ORF">MBM_03837</name>
</gene>
<sequence length="606" mass="66775">MSSSHHKHSQPHVKHPSFGHLALSTSGPQDCALTGSALLNTPYFNKGAAFPAEERKKFKLTGLLPQHVSDLDTQVRRAYQQYSSRGDDLAKNTFMTSLAEQNAVLYYRLIKDHLKEMFSIIYTPTEGDAIQNYSRLFRRPEGCFLNINDVDRVYDDLAQWGSAEDIDYIVVTDGEEILGIGDQGVGGILISVAKLVLATLCAGIHPNRTLPVILDCGTDNEELLNDELYLGLRQKRARGEEYDDFVDRFVQSARKLYPRAYIHFEDFGLPNARRILDRYRPEIPCFNDDVQGTGCVTLAAIMAGLHVSNLKLSDMRMVVFGSGTAGTGIADQVRDAIATDSNISKEEAAKQIWCVDKPGLLLQSHGDRLTKAQIPYARQDSDWENKPHSNLLDVIKEVKPHVLIGTSTKPKAFTEKIVKEMASHVDRPIIFPLSNPTRLHEASPEDINQWSKGKALIATGSPSAPVQYEGRPYEVAECNNSTCFPGIGLGCVLSRSSLLSDKMLVAAVKALAAQSPALKNPDKGLLPDVENVREISVRIARAVIQQAVAEGLATEKDIPTCETELEEWIREQMWDPVYRPLHLVKSKGATKAAKGEAGMAGGKGAE</sequence>
<dbReference type="SMART" id="SM01274">
    <property type="entry name" value="malic"/>
    <property type="match status" value="1"/>
</dbReference>
<dbReference type="InterPro" id="IPR015884">
    <property type="entry name" value="Malic_enzyme_CS"/>
</dbReference>
<evidence type="ECO:0000256" key="12">
    <source>
        <dbReference type="SAM" id="MobiDB-lite"/>
    </source>
</evidence>
<dbReference type="GO" id="GO:0006108">
    <property type="term" value="P:malate metabolic process"/>
    <property type="evidence" value="ECO:0007669"/>
    <property type="project" value="TreeGrafter"/>
</dbReference>
<feature type="binding site" evidence="9">
    <location>
        <position position="479"/>
    </location>
    <ligand>
        <name>(S)-malate</name>
        <dbReference type="ChEBI" id="CHEBI:15589"/>
    </ligand>
</feature>
<dbReference type="Pfam" id="PF00390">
    <property type="entry name" value="malic"/>
    <property type="match status" value="1"/>
</dbReference>
<dbReference type="AlphaFoldDB" id="K1WK46"/>
<evidence type="ECO:0000256" key="1">
    <source>
        <dbReference type="ARBA" id="ARBA00001936"/>
    </source>
</evidence>
<dbReference type="SUPFAM" id="SSF53223">
    <property type="entry name" value="Aminoacid dehydrogenase-like, N-terminal domain"/>
    <property type="match status" value="1"/>
</dbReference>
<protein>
    <recommendedName>
        <fullName evidence="11">Malic enzyme</fullName>
    </recommendedName>
</protein>
<dbReference type="GO" id="GO:0046872">
    <property type="term" value="F:metal ion binding"/>
    <property type="evidence" value="ECO:0007669"/>
    <property type="project" value="UniProtKB-KW"/>
</dbReference>
<dbReference type="InterPro" id="IPR037062">
    <property type="entry name" value="Malic_N_dom_sf"/>
</dbReference>
<dbReference type="STRING" id="1072389.K1WK46"/>
<dbReference type="CDD" id="cd05312">
    <property type="entry name" value="NAD_bind_1_malic_enz"/>
    <property type="match status" value="1"/>
</dbReference>
<evidence type="ECO:0000259" key="13">
    <source>
        <dbReference type="SMART" id="SM00919"/>
    </source>
</evidence>
<comment type="catalytic activity">
    <reaction evidence="6">
        <text>oxaloacetate + H(+) = pyruvate + CO2</text>
        <dbReference type="Rhea" id="RHEA:15641"/>
        <dbReference type="ChEBI" id="CHEBI:15361"/>
        <dbReference type="ChEBI" id="CHEBI:15378"/>
        <dbReference type="ChEBI" id="CHEBI:16452"/>
        <dbReference type="ChEBI" id="CHEBI:16526"/>
        <dbReference type="EC" id="1.1.1.38"/>
    </reaction>
</comment>
<dbReference type="eggNOG" id="KOG1257">
    <property type="taxonomic scope" value="Eukaryota"/>
</dbReference>
<evidence type="ECO:0000256" key="7">
    <source>
        <dbReference type="ARBA" id="ARBA00052591"/>
    </source>
</evidence>
<feature type="region of interest" description="Disordered" evidence="12">
    <location>
        <begin position="1"/>
        <end position="20"/>
    </location>
</feature>
<dbReference type="Gene3D" id="3.40.50.10380">
    <property type="entry name" value="Malic enzyme, N-terminal domain"/>
    <property type="match status" value="1"/>
</dbReference>
<dbReference type="PRINTS" id="PR00072">
    <property type="entry name" value="MALOXRDTASE"/>
</dbReference>
<dbReference type="InterPro" id="IPR012301">
    <property type="entry name" value="Malic_N_dom"/>
</dbReference>
<dbReference type="OMA" id="QIVNHMV"/>
<feature type="binding site" evidence="9">
    <location>
        <position position="435"/>
    </location>
    <ligand>
        <name>(S)-malate</name>
        <dbReference type="ChEBI" id="CHEBI:15589"/>
    </ligand>
</feature>
<keyword evidence="5" id="KW-0520">NAD</keyword>
<dbReference type="PANTHER" id="PTHR23406:SF34">
    <property type="entry name" value="NAD-DEPENDENT MALIC ENZYME, MITOCHONDRIAL"/>
    <property type="match status" value="1"/>
</dbReference>
<keyword evidence="3 10" id="KW-0479">Metal-binding</keyword>
<evidence type="ECO:0000256" key="3">
    <source>
        <dbReference type="ARBA" id="ARBA00022723"/>
    </source>
</evidence>
<evidence type="ECO:0000256" key="5">
    <source>
        <dbReference type="ARBA" id="ARBA00023027"/>
    </source>
</evidence>
<dbReference type="PROSITE" id="PS00331">
    <property type="entry name" value="MALIC_ENZYMES"/>
    <property type="match status" value="1"/>
</dbReference>
<evidence type="ECO:0000256" key="11">
    <source>
        <dbReference type="RuleBase" id="RU003426"/>
    </source>
</evidence>
<dbReference type="GO" id="GO:0005739">
    <property type="term" value="C:mitochondrion"/>
    <property type="evidence" value="ECO:0007669"/>
    <property type="project" value="EnsemblFungi"/>
</dbReference>
<name>K1WK46_MARBU</name>
<dbReference type="InterPro" id="IPR001891">
    <property type="entry name" value="Malic_OxRdtase"/>
</dbReference>
<dbReference type="FunFam" id="3.40.50.720:FF:000055">
    <property type="entry name" value="NAD-dependent malic enzyme"/>
    <property type="match status" value="1"/>
</dbReference>
<dbReference type="EMBL" id="JH921434">
    <property type="protein sequence ID" value="EKD18065.1"/>
    <property type="molecule type" value="Genomic_DNA"/>
</dbReference>
<keyword evidence="16" id="KW-1185">Reference proteome</keyword>
<dbReference type="Gene3D" id="3.40.50.720">
    <property type="entry name" value="NAD(P)-binding Rossmann-like Domain"/>
    <property type="match status" value="1"/>
</dbReference>
<dbReference type="NCBIfam" id="NF010052">
    <property type="entry name" value="PRK13529.1"/>
    <property type="match status" value="1"/>
</dbReference>
<evidence type="ECO:0000259" key="14">
    <source>
        <dbReference type="SMART" id="SM01274"/>
    </source>
</evidence>
<dbReference type="InterPro" id="IPR036291">
    <property type="entry name" value="NAD(P)-bd_dom_sf"/>
</dbReference>
<evidence type="ECO:0000256" key="10">
    <source>
        <dbReference type="PIRSR" id="PIRSR000106-3"/>
    </source>
</evidence>
<dbReference type="SUPFAM" id="SSF51735">
    <property type="entry name" value="NAD(P)-binding Rossmann-fold domains"/>
    <property type="match status" value="1"/>
</dbReference>
<dbReference type="Proteomes" id="UP000006753">
    <property type="component" value="Unassembled WGS sequence"/>
</dbReference>
<dbReference type="InterPro" id="IPR012302">
    <property type="entry name" value="Malic_NAD-bd"/>
</dbReference>
<dbReference type="GO" id="GO:0006520">
    <property type="term" value="P:amino acid metabolic process"/>
    <property type="evidence" value="ECO:0007669"/>
    <property type="project" value="EnsemblFungi"/>
</dbReference>
<dbReference type="InParanoid" id="K1WK46"/>
<accession>K1WK46</accession>
<comment type="similarity">
    <text evidence="2 11">Belongs to the malic enzymes family.</text>
</comment>
<feature type="active site" description="Proton acceptor" evidence="8">
    <location>
        <position position="194"/>
    </location>
</feature>
<dbReference type="FunCoup" id="K1WK46">
    <property type="interactions" value="816"/>
</dbReference>
<feature type="binding site" evidence="10">
    <location>
        <position position="265"/>
    </location>
    <ligand>
        <name>a divalent metal cation</name>
        <dbReference type="ChEBI" id="CHEBI:60240"/>
    </ligand>
</feature>
<proteinExistence type="inferred from homology"/>
<dbReference type="KEGG" id="mbe:MBM_03837"/>
<dbReference type="InterPro" id="IPR046346">
    <property type="entry name" value="Aminoacid_DH-like_N_sf"/>
</dbReference>
<comment type="cofactor">
    <cofactor evidence="10">
        <name>Mg(2+)</name>
        <dbReference type="ChEBI" id="CHEBI:18420"/>
    </cofactor>
    <cofactor evidence="10">
        <name>Mn(2+)</name>
        <dbReference type="ChEBI" id="CHEBI:29035"/>
    </cofactor>
    <text evidence="10">Divalent metal cations. Prefers magnesium or manganese.</text>
</comment>